<proteinExistence type="predicted"/>
<evidence type="ECO:0000313" key="1">
    <source>
        <dbReference type="EMBL" id="TNN81229.1"/>
    </source>
</evidence>
<reference evidence="1 2" key="1">
    <citation type="submission" date="2019-03" db="EMBL/GenBank/DDBJ databases">
        <title>First draft genome of Liparis tanakae, snailfish: a comprehensive survey of snailfish specific genes.</title>
        <authorList>
            <person name="Kim W."/>
            <person name="Song I."/>
            <person name="Jeong J.-H."/>
            <person name="Kim D."/>
            <person name="Kim S."/>
            <person name="Ryu S."/>
            <person name="Song J.Y."/>
            <person name="Lee S.K."/>
        </authorList>
    </citation>
    <scope>NUCLEOTIDE SEQUENCE [LARGE SCALE GENOMIC DNA]</scope>
    <source>
        <tissue evidence="1">Muscle</tissue>
    </source>
</reference>
<keyword evidence="2" id="KW-1185">Reference proteome</keyword>
<dbReference type="Proteomes" id="UP000314294">
    <property type="component" value="Unassembled WGS sequence"/>
</dbReference>
<dbReference type="EMBL" id="SRLO01000048">
    <property type="protein sequence ID" value="TNN81229.1"/>
    <property type="molecule type" value="Genomic_DNA"/>
</dbReference>
<comment type="caution">
    <text evidence="1">The sequence shown here is derived from an EMBL/GenBank/DDBJ whole genome shotgun (WGS) entry which is preliminary data.</text>
</comment>
<name>A0A4Z2IT94_9TELE</name>
<dbReference type="AlphaFoldDB" id="A0A4Z2IT94"/>
<organism evidence="1 2">
    <name type="scientific">Liparis tanakae</name>
    <name type="common">Tanaka's snailfish</name>
    <dbReference type="NCBI Taxonomy" id="230148"/>
    <lineage>
        <taxon>Eukaryota</taxon>
        <taxon>Metazoa</taxon>
        <taxon>Chordata</taxon>
        <taxon>Craniata</taxon>
        <taxon>Vertebrata</taxon>
        <taxon>Euteleostomi</taxon>
        <taxon>Actinopterygii</taxon>
        <taxon>Neopterygii</taxon>
        <taxon>Teleostei</taxon>
        <taxon>Neoteleostei</taxon>
        <taxon>Acanthomorphata</taxon>
        <taxon>Eupercaria</taxon>
        <taxon>Perciformes</taxon>
        <taxon>Cottioidei</taxon>
        <taxon>Cottales</taxon>
        <taxon>Liparidae</taxon>
        <taxon>Liparis</taxon>
    </lineage>
</organism>
<sequence>MPAERRRWVLWALPTSHPGKWFGLSEIRAWRAFHQTPAEMGCGERDRLLFRLRNRGDGIWRGPSWAGGGWYSRTPALFLLQCISCNAMALQVWRNEGRDLSRAAVNHLAAKNARIGRIMWNNPIVKSLPHSLLQLVAQRKMVLFIRCLSGGSLLQLHTERD</sequence>
<accession>A0A4Z2IT94</accession>
<evidence type="ECO:0000313" key="2">
    <source>
        <dbReference type="Proteomes" id="UP000314294"/>
    </source>
</evidence>
<gene>
    <name evidence="1" type="ORF">EYF80_008563</name>
</gene>
<protein>
    <submittedName>
        <fullName evidence="1">Uncharacterized protein</fullName>
    </submittedName>
</protein>